<sequence length="209" mass="23539">MFSLKALSPNLIQKSCFLTFSALLLGACAQKFNDLPNTRVLKTCQEPIASYHLMGLKSGDYNDLTIPNTQVQQMVEKSLAQSGCFIQSEQISAETTNTQKNHYQLEVVFGNINTQTKQGGFWSSQTSDQAVFEVQLNFHRTNEVRIFRGKSSIQNQNSQYLVIFGEKSKLNPNQIQITIQNAINSAINEATRNLIQEVQNKDSTNYSNF</sequence>
<accession>A0A3D8IGQ6</accession>
<dbReference type="RefSeq" id="WP_115550716.1">
    <property type="nucleotide sequence ID" value="NZ_CAORSE010000001.1"/>
</dbReference>
<protein>
    <recommendedName>
        <fullName evidence="3">Lipoprotein</fullName>
    </recommendedName>
</protein>
<dbReference type="AlphaFoldDB" id="A0A3D8IGQ6"/>
<dbReference type="EMBL" id="NXLS01000001">
    <property type="protein sequence ID" value="RDU64382.1"/>
    <property type="molecule type" value="Genomic_DNA"/>
</dbReference>
<dbReference type="PROSITE" id="PS51257">
    <property type="entry name" value="PROKAR_LIPOPROTEIN"/>
    <property type="match status" value="1"/>
</dbReference>
<evidence type="ECO:0008006" key="3">
    <source>
        <dbReference type="Google" id="ProtNLM"/>
    </source>
</evidence>
<proteinExistence type="predicted"/>
<reference evidence="1 2" key="1">
    <citation type="submission" date="2018-04" db="EMBL/GenBank/DDBJ databases">
        <title>Novel Campyloabacter and Helicobacter Species and Strains.</title>
        <authorList>
            <person name="Mannion A.J."/>
            <person name="Shen Z."/>
            <person name="Fox J.G."/>
        </authorList>
    </citation>
    <scope>NUCLEOTIDE SEQUENCE [LARGE SCALE GENOMIC DNA]</scope>
    <source>
        <strain evidence="1 2">MIT 99-5101</strain>
    </source>
</reference>
<dbReference type="OrthoDB" id="5323720at2"/>
<evidence type="ECO:0000313" key="1">
    <source>
        <dbReference type="EMBL" id="RDU64382.1"/>
    </source>
</evidence>
<gene>
    <name evidence="1" type="ORF">CQA43_00800</name>
</gene>
<comment type="caution">
    <text evidence="1">The sequence shown here is derived from an EMBL/GenBank/DDBJ whole genome shotgun (WGS) entry which is preliminary data.</text>
</comment>
<organism evidence="1 2">
    <name type="scientific">Helicobacter ganmani</name>
    <dbReference type="NCBI Taxonomy" id="60246"/>
    <lineage>
        <taxon>Bacteria</taxon>
        <taxon>Pseudomonadati</taxon>
        <taxon>Campylobacterota</taxon>
        <taxon>Epsilonproteobacteria</taxon>
        <taxon>Campylobacterales</taxon>
        <taxon>Helicobacteraceae</taxon>
        <taxon>Helicobacter</taxon>
    </lineage>
</organism>
<dbReference type="GeneID" id="82534833"/>
<evidence type="ECO:0000313" key="2">
    <source>
        <dbReference type="Proteomes" id="UP000256650"/>
    </source>
</evidence>
<keyword evidence="2" id="KW-1185">Reference proteome</keyword>
<name>A0A3D8IGQ6_9HELI</name>
<dbReference type="Proteomes" id="UP000256650">
    <property type="component" value="Unassembled WGS sequence"/>
</dbReference>